<keyword evidence="3" id="KW-1185">Reference proteome</keyword>
<feature type="transmembrane region" description="Helical" evidence="1">
    <location>
        <begin position="42"/>
        <end position="68"/>
    </location>
</feature>
<dbReference type="EMBL" id="JAHRHJ020000008">
    <property type="protein sequence ID" value="KAH9304173.1"/>
    <property type="molecule type" value="Genomic_DNA"/>
</dbReference>
<comment type="caution">
    <text evidence="2">The sequence shown here is derived from an EMBL/GenBank/DDBJ whole genome shotgun (WGS) entry which is preliminary data.</text>
</comment>
<keyword evidence="1" id="KW-0812">Transmembrane</keyword>
<evidence type="ECO:0000313" key="3">
    <source>
        <dbReference type="Proteomes" id="UP000824469"/>
    </source>
</evidence>
<evidence type="ECO:0000313" key="2">
    <source>
        <dbReference type="EMBL" id="KAH9304173.1"/>
    </source>
</evidence>
<proteinExistence type="predicted"/>
<organism evidence="2 3">
    <name type="scientific">Taxus chinensis</name>
    <name type="common">Chinese yew</name>
    <name type="synonym">Taxus wallichiana var. chinensis</name>
    <dbReference type="NCBI Taxonomy" id="29808"/>
    <lineage>
        <taxon>Eukaryota</taxon>
        <taxon>Viridiplantae</taxon>
        <taxon>Streptophyta</taxon>
        <taxon>Embryophyta</taxon>
        <taxon>Tracheophyta</taxon>
        <taxon>Spermatophyta</taxon>
        <taxon>Pinopsida</taxon>
        <taxon>Pinidae</taxon>
        <taxon>Conifers II</taxon>
        <taxon>Cupressales</taxon>
        <taxon>Taxaceae</taxon>
        <taxon>Taxus</taxon>
    </lineage>
</organism>
<protein>
    <recommendedName>
        <fullName evidence="4">CASP-like protein</fullName>
    </recommendedName>
</protein>
<evidence type="ECO:0008006" key="4">
    <source>
        <dbReference type="Google" id="ProtNLM"/>
    </source>
</evidence>
<gene>
    <name evidence="2" type="ORF">KI387_008577</name>
</gene>
<sequence length="73" mass="7516">ETLGVDVTSSSTSTGLVTSIVSAAASTTNRLRDNGNMRFTDMAAASVSMSFITFALMAASSVLSGYALSKHIH</sequence>
<keyword evidence="1" id="KW-0472">Membrane</keyword>
<dbReference type="AlphaFoldDB" id="A0AA38CVS0"/>
<name>A0AA38CVS0_TAXCH</name>
<reference evidence="2 3" key="1">
    <citation type="journal article" date="2021" name="Nat. Plants">
        <title>The Taxus genome provides insights into paclitaxel biosynthesis.</title>
        <authorList>
            <person name="Xiong X."/>
            <person name="Gou J."/>
            <person name="Liao Q."/>
            <person name="Li Y."/>
            <person name="Zhou Q."/>
            <person name="Bi G."/>
            <person name="Li C."/>
            <person name="Du R."/>
            <person name="Wang X."/>
            <person name="Sun T."/>
            <person name="Guo L."/>
            <person name="Liang H."/>
            <person name="Lu P."/>
            <person name="Wu Y."/>
            <person name="Zhang Z."/>
            <person name="Ro D.K."/>
            <person name="Shang Y."/>
            <person name="Huang S."/>
            <person name="Yan J."/>
        </authorList>
    </citation>
    <scope>NUCLEOTIDE SEQUENCE [LARGE SCALE GENOMIC DNA]</scope>
    <source>
        <strain evidence="2">Ta-2019</strain>
    </source>
</reference>
<dbReference type="Proteomes" id="UP000824469">
    <property type="component" value="Unassembled WGS sequence"/>
</dbReference>
<feature type="non-terminal residue" evidence="2">
    <location>
        <position position="1"/>
    </location>
</feature>
<feature type="non-terminal residue" evidence="2">
    <location>
        <position position="73"/>
    </location>
</feature>
<dbReference type="OMA" id="IYMTNPN"/>
<evidence type="ECO:0000256" key="1">
    <source>
        <dbReference type="SAM" id="Phobius"/>
    </source>
</evidence>
<accession>A0AA38CVS0</accession>
<keyword evidence="1" id="KW-1133">Transmembrane helix</keyword>